<dbReference type="GO" id="GO:0006457">
    <property type="term" value="P:protein folding"/>
    <property type="evidence" value="ECO:0007669"/>
    <property type="project" value="InterPro"/>
</dbReference>
<keyword evidence="2 5" id="KW-0812">Transmembrane</keyword>
<dbReference type="EMBL" id="AZJI01000004">
    <property type="protein sequence ID" value="ETD23995.1"/>
    <property type="molecule type" value="Genomic_DNA"/>
</dbReference>
<feature type="transmembrane region" description="Helical" evidence="5">
    <location>
        <begin position="163"/>
        <end position="181"/>
    </location>
</feature>
<dbReference type="GO" id="GO:0016020">
    <property type="term" value="C:membrane"/>
    <property type="evidence" value="ECO:0007669"/>
    <property type="project" value="UniProtKB-SubCell"/>
</dbReference>
<proteinExistence type="predicted"/>
<keyword evidence="3 5" id="KW-1133">Transmembrane helix</keyword>
<dbReference type="InterPro" id="IPR003752">
    <property type="entry name" value="DiS_bond_form_DsbB/BdbC"/>
</dbReference>
<accession>V8CAH8</accession>
<comment type="caution">
    <text evidence="6">The sequence shown here is derived from an EMBL/GenBank/DDBJ whole genome shotgun (WGS) entry which is preliminary data.</text>
</comment>
<evidence type="ECO:0000256" key="2">
    <source>
        <dbReference type="ARBA" id="ARBA00022692"/>
    </source>
</evidence>
<gene>
    <name evidence="6" type="ORF">HMPREF2086_00742</name>
</gene>
<feature type="transmembrane region" description="Helical" evidence="5">
    <location>
        <begin position="116"/>
        <end position="137"/>
    </location>
</feature>
<dbReference type="STRING" id="1357400.HMPREF2086_00742"/>
<dbReference type="OrthoDB" id="158402at2"/>
<dbReference type="InterPro" id="IPR023380">
    <property type="entry name" value="DsbB-like_sf"/>
</dbReference>
<evidence type="ECO:0000256" key="5">
    <source>
        <dbReference type="SAM" id="Phobius"/>
    </source>
</evidence>
<dbReference type="AlphaFoldDB" id="V8CAH8"/>
<dbReference type="eggNOG" id="COG1495">
    <property type="taxonomic scope" value="Bacteria"/>
</dbReference>
<evidence type="ECO:0000256" key="3">
    <source>
        <dbReference type="ARBA" id="ARBA00022989"/>
    </source>
</evidence>
<dbReference type="Proteomes" id="UP000018731">
    <property type="component" value="Unassembled WGS sequence"/>
</dbReference>
<comment type="subcellular location">
    <subcellularLocation>
        <location evidence="1">Membrane</location>
        <topology evidence="1">Multi-pass membrane protein</topology>
    </subcellularLocation>
</comment>
<evidence type="ECO:0000313" key="7">
    <source>
        <dbReference type="Proteomes" id="UP000018731"/>
    </source>
</evidence>
<evidence type="ECO:0008006" key="8">
    <source>
        <dbReference type="Google" id="ProtNLM"/>
    </source>
</evidence>
<feature type="transmembrane region" description="Helical" evidence="5">
    <location>
        <begin position="78"/>
        <end position="96"/>
    </location>
</feature>
<feature type="transmembrane region" description="Helical" evidence="5">
    <location>
        <begin position="53"/>
        <end position="71"/>
    </location>
</feature>
<reference evidence="6 7" key="1">
    <citation type="journal article" date="2014" name="Genome Announc.">
        <title>Draft genome sequences of six enterohepatic helicobacter species isolated from humans and one from rhesus macaques.</title>
        <authorList>
            <person name="Shen Z."/>
            <person name="Sheh A."/>
            <person name="Young S.K."/>
            <person name="Abouelliel A."/>
            <person name="Ward D.V."/>
            <person name="Earl A.M."/>
            <person name="Fox J.G."/>
        </authorList>
    </citation>
    <scope>NUCLEOTIDE SEQUENCE [LARGE SCALE GENOMIC DNA]</scope>
    <source>
        <strain evidence="6 7">MIT 99-5501</strain>
    </source>
</reference>
<dbReference type="HOGENOM" id="CLU_045364_0_0_7"/>
<evidence type="ECO:0000256" key="1">
    <source>
        <dbReference type="ARBA" id="ARBA00004141"/>
    </source>
</evidence>
<sequence>MKELFDKLLTEKNFNIVMTTAVLIILVVPVGMANLYLGFVKGESPCLLCGHERLGMIIVGILGLFMVRYGVKIKYMVAVFLTGFWFLYEGLRHVGISGQGDIGQGFGEAMFGLHTYTWAFVVYWVVILAMAVMMLFIRKDNLLGKELLDSEIKIKEFSQYGKAVFVLSAFIVFTNVVQFFITNGPPPFGGRGAPAATRFTWDIGLASKFWDPVHWHENFRPGKWSLLGFNQGPKPWIAGANENQDANYPIDTNPSNSPILSQNQTPLSLIATKEIGIELKNYAGSKTYAGGLAYDKANNQFALIGTGASVYFTDSNFAESKEFATIDQPNGQDIPITVDATFFAPGKVVATAYNKAIWGVERVDSLDETDKYIQWEFLPQVEGNLLPAFGKKNEALYKNTKGQRLSLRTTRAKKNYVLSLAKDPDSRYFYMLTVAAKKAPNVILLKFDTKDNQISEETILEFGKGLQLKEGAKVNNFYITGADIVDGKMLAISKNYNALLVIDLASKAITDAYTLPNIGDASDIAIKGDELYILTREGGADKVAVVRNPIK</sequence>
<keyword evidence="4 5" id="KW-0472">Membrane</keyword>
<dbReference type="GO" id="GO:0015035">
    <property type="term" value="F:protein-disulfide reductase activity"/>
    <property type="evidence" value="ECO:0007669"/>
    <property type="project" value="InterPro"/>
</dbReference>
<protein>
    <recommendedName>
        <fullName evidence="8">Disulfide bond formation protein DsbB</fullName>
    </recommendedName>
</protein>
<evidence type="ECO:0000256" key="4">
    <source>
        <dbReference type="ARBA" id="ARBA00023136"/>
    </source>
</evidence>
<dbReference type="Pfam" id="PF02600">
    <property type="entry name" value="DsbB"/>
    <property type="match status" value="1"/>
</dbReference>
<evidence type="ECO:0000313" key="6">
    <source>
        <dbReference type="EMBL" id="ETD23995.1"/>
    </source>
</evidence>
<organism evidence="6 7">
    <name type="scientific">Helicobacter macacae MIT 99-5501</name>
    <dbReference type="NCBI Taxonomy" id="1357400"/>
    <lineage>
        <taxon>Bacteria</taxon>
        <taxon>Pseudomonadati</taxon>
        <taxon>Campylobacterota</taxon>
        <taxon>Epsilonproteobacteria</taxon>
        <taxon>Campylobacterales</taxon>
        <taxon>Helicobacteraceae</taxon>
        <taxon>Helicobacter</taxon>
    </lineage>
</organism>
<name>V8CAH8_9HELI</name>
<keyword evidence="7" id="KW-1185">Reference proteome</keyword>
<dbReference type="PATRIC" id="fig|1357400.3.peg.1025"/>
<feature type="transmembrane region" description="Helical" evidence="5">
    <location>
        <begin position="12"/>
        <end position="33"/>
    </location>
</feature>
<dbReference type="SUPFAM" id="SSF63825">
    <property type="entry name" value="YWTD domain"/>
    <property type="match status" value="1"/>
</dbReference>
<dbReference type="RefSeq" id="WP_023927466.1">
    <property type="nucleotide sequence ID" value="NZ_KI669454.1"/>
</dbReference>
<dbReference type="SUPFAM" id="SSF158442">
    <property type="entry name" value="DsbB-like"/>
    <property type="match status" value="1"/>
</dbReference>